<feature type="region of interest" description="Disordered" evidence="4">
    <location>
        <begin position="841"/>
        <end position="920"/>
    </location>
</feature>
<dbReference type="Proteomes" id="UP001304243">
    <property type="component" value="Unassembled WGS sequence"/>
</dbReference>
<organism evidence="10 11">
    <name type="scientific">Mucor velutinosus</name>
    <dbReference type="NCBI Taxonomy" id="708070"/>
    <lineage>
        <taxon>Eukaryota</taxon>
        <taxon>Fungi</taxon>
        <taxon>Fungi incertae sedis</taxon>
        <taxon>Mucoromycota</taxon>
        <taxon>Mucoromycotina</taxon>
        <taxon>Mucoromycetes</taxon>
        <taxon>Mucorales</taxon>
        <taxon>Mucorineae</taxon>
        <taxon>Mucoraceae</taxon>
        <taxon>Mucor</taxon>
    </lineage>
</organism>
<evidence type="ECO:0000256" key="1">
    <source>
        <dbReference type="ARBA" id="ARBA00022553"/>
    </source>
</evidence>
<keyword evidence="1 2" id="KW-0597">Phosphoprotein</keyword>
<evidence type="ECO:0000256" key="6">
    <source>
        <dbReference type="SAM" id="SignalP"/>
    </source>
</evidence>
<proteinExistence type="predicted"/>
<dbReference type="Gene3D" id="1.10.510.10">
    <property type="entry name" value="Transferase(Phosphotransferase) domain 1"/>
    <property type="match status" value="1"/>
</dbReference>
<dbReference type="SUPFAM" id="SSF53822">
    <property type="entry name" value="Periplasmic binding protein-like I"/>
    <property type="match status" value="2"/>
</dbReference>
<dbReference type="EMBL" id="JASEJX010000015">
    <property type="protein sequence ID" value="KAK4514746.1"/>
    <property type="molecule type" value="Genomic_DNA"/>
</dbReference>
<dbReference type="Gene3D" id="1.10.287.130">
    <property type="match status" value="1"/>
</dbReference>
<dbReference type="InterPro" id="IPR004358">
    <property type="entry name" value="Sig_transdc_His_kin-like_C"/>
</dbReference>
<dbReference type="SMART" id="SM00387">
    <property type="entry name" value="HATPase_c"/>
    <property type="match status" value="1"/>
</dbReference>
<dbReference type="CDD" id="cd17546">
    <property type="entry name" value="REC_hyHK_CKI1_RcsC-like"/>
    <property type="match status" value="1"/>
</dbReference>
<dbReference type="InterPro" id="IPR000719">
    <property type="entry name" value="Prot_kinase_dom"/>
</dbReference>
<dbReference type="SMART" id="SM00448">
    <property type="entry name" value="REC"/>
    <property type="match status" value="1"/>
</dbReference>
<feature type="domain" description="Response regulatory" evidence="9">
    <location>
        <begin position="1844"/>
        <end position="1962"/>
    </location>
</feature>
<dbReference type="InterPro" id="IPR003661">
    <property type="entry name" value="HisK_dim/P_dom"/>
</dbReference>
<dbReference type="Pfam" id="PF00072">
    <property type="entry name" value="Response_reg"/>
    <property type="match status" value="1"/>
</dbReference>
<feature type="coiled-coil region" evidence="3">
    <location>
        <begin position="1285"/>
        <end position="1319"/>
    </location>
</feature>
<dbReference type="PRINTS" id="PR00344">
    <property type="entry name" value="BCTRLSENSOR"/>
</dbReference>
<dbReference type="InterPro" id="IPR001789">
    <property type="entry name" value="Sig_transdc_resp-reg_receiver"/>
</dbReference>
<evidence type="ECO:0000259" key="7">
    <source>
        <dbReference type="PROSITE" id="PS50011"/>
    </source>
</evidence>
<dbReference type="Gene3D" id="3.40.50.2300">
    <property type="match status" value="4"/>
</dbReference>
<feature type="compositionally biased region" description="Basic residues" evidence="4">
    <location>
        <begin position="1800"/>
        <end position="1816"/>
    </location>
</feature>
<dbReference type="Pfam" id="PF00512">
    <property type="entry name" value="HisKA"/>
    <property type="match status" value="1"/>
</dbReference>
<dbReference type="PANTHER" id="PTHR45339">
    <property type="entry name" value="HYBRID SIGNAL TRANSDUCTION HISTIDINE KINASE J"/>
    <property type="match status" value="1"/>
</dbReference>
<gene>
    <name evidence="10" type="ORF">ATC70_002349</name>
</gene>
<dbReference type="Pfam" id="PF00069">
    <property type="entry name" value="Pkinase"/>
    <property type="match status" value="1"/>
</dbReference>
<evidence type="ECO:0000313" key="10">
    <source>
        <dbReference type="EMBL" id="KAK4514746.1"/>
    </source>
</evidence>
<dbReference type="Pfam" id="PF13407">
    <property type="entry name" value="Peripla_BP_4"/>
    <property type="match status" value="1"/>
</dbReference>
<dbReference type="GO" id="GO:0000155">
    <property type="term" value="F:phosphorelay sensor kinase activity"/>
    <property type="evidence" value="ECO:0007669"/>
    <property type="project" value="InterPro"/>
</dbReference>
<dbReference type="InterPro" id="IPR003594">
    <property type="entry name" value="HATPase_dom"/>
</dbReference>
<dbReference type="RefSeq" id="XP_064681412.1">
    <property type="nucleotide sequence ID" value="XM_064821726.1"/>
</dbReference>
<dbReference type="InterPro" id="IPR025997">
    <property type="entry name" value="SBP_2_dom"/>
</dbReference>
<evidence type="ECO:0000313" key="11">
    <source>
        <dbReference type="Proteomes" id="UP001304243"/>
    </source>
</evidence>
<feature type="signal peptide" evidence="6">
    <location>
        <begin position="1"/>
        <end position="18"/>
    </location>
</feature>
<keyword evidence="5" id="KW-0472">Membrane</keyword>
<feature type="transmembrane region" description="Helical" evidence="5">
    <location>
        <begin position="734"/>
        <end position="758"/>
    </location>
</feature>
<comment type="caution">
    <text evidence="10">The sequence shown here is derived from an EMBL/GenBank/DDBJ whole genome shotgun (WGS) entry which is preliminary data.</text>
</comment>
<dbReference type="GeneID" id="89946051"/>
<feature type="region of interest" description="Disordered" evidence="4">
    <location>
        <begin position="1780"/>
        <end position="1837"/>
    </location>
</feature>
<feature type="chain" id="PRO_5042998720" description="Guanylate cyclase" evidence="6">
    <location>
        <begin position="19"/>
        <end position="1973"/>
    </location>
</feature>
<evidence type="ECO:0000259" key="8">
    <source>
        <dbReference type="PROSITE" id="PS50109"/>
    </source>
</evidence>
<dbReference type="InterPro" id="IPR005467">
    <property type="entry name" value="His_kinase_dom"/>
</dbReference>
<dbReference type="InterPro" id="IPR011006">
    <property type="entry name" value="CheY-like_superfamily"/>
</dbReference>
<evidence type="ECO:0000256" key="4">
    <source>
        <dbReference type="SAM" id="MobiDB-lite"/>
    </source>
</evidence>
<dbReference type="SMART" id="SM00388">
    <property type="entry name" value="HisKA"/>
    <property type="match status" value="1"/>
</dbReference>
<keyword evidence="3" id="KW-0175">Coiled coil</keyword>
<dbReference type="PROSITE" id="PS50110">
    <property type="entry name" value="RESPONSE_REGULATORY"/>
    <property type="match status" value="1"/>
</dbReference>
<keyword evidence="5" id="KW-1133">Transmembrane helix</keyword>
<evidence type="ECO:0000259" key="9">
    <source>
        <dbReference type="PROSITE" id="PS50110"/>
    </source>
</evidence>
<evidence type="ECO:0008006" key="12">
    <source>
        <dbReference type="Google" id="ProtNLM"/>
    </source>
</evidence>
<feature type="modified residue" description="4-aspartylphosphate" evidence="2">
    <location>
        <position position="1893"/>
    </location>
</feature>
<dbReference type="SUPFAM" id="SSF56112">
    <property type="entry name" value="Protein kinase-like (PK-like)"/>
    <property type="match status" value="1"/>
</dbReference>
<dbReference type="InterPro" id="IPR036097">
    <property type="entry name" value="HisK_dim/P_sf"/>
</dbReference>
<dbReference type="SUPFAM" id="SSF57184">
    <property type="entry name" value="Growth factor receptor domain"/>
    <property type="match status" value="1"/>
</dbReference>
<keyword evidence="5" id="KW-0812">Transmembrane</keyword>
<dbReference type="PROSITE" id="PS50109">
    <property type="entry name" value="HIS_KIN"/>
    <property type="match status" value="1"/>
</dbReference>
<keyword evidence="11" id="KW-1185">Reference proteome</keyword>
<feature type="region of interest" description="Disordered" evidence="4">
    <location>
        <begin position="1701"/>
        <end position="1735"/>
    </location>
</feature>
<reference evidence="10 11" key="1">
    <citation type="submission" date="2022-11" db="EMBL/GenBank/DDBJ databases">
        <title>Mucor velutinosus strain NIH1002 WGS.</title>
        <authorList>
            <person name="Subramanian P."/>
            <person name="Mullikin J.C."/>
            <person name="Segre J.A."/>
            <person name="Zelazny A.M."/>
        </authorList>
    </citation>
    <scope>NUCLEOTIDE SEQUENCE [LARGE SCALE GENOMIC DNA]</scope>
    <source>
        <strain evidence="10 11">NIH1002</strain>
    </source>
</reference>
<dbReference type="CDD" id="cd16922">
    <property type="entry name" value="HATPase_EvgS-ArcB-TorS-like"/>
    <property type="match status" value="1"/>
</dbReference>
<feature type="transmembrane region" description="Helical" evidence="5">
    <location>
        <begin position="598"/>
        <end position="617"/>
    </location>
</feature>
<evidence type="ECO:0000256" key="3">
    <source>
        <dbReference type="SAM" id="Coils"/>
    </source>
</evidence>
<evidence type="ECO:0000256" key="2">
    <source>
        <dbReference type="PROSITE-ProRule" id="PRU00169"/>
    </source>
</evidence>
<dbReference type="Pfam" id="PF02518">
    <property type="entry name" value="HATPase_c"/>
    <property type="match status" value="1"/>
</dbReference>
<dbReference type="Gene3D" id="3.30.565.10">
    <property type="entry name" value="Histidine kinase-like ATPase, C-terminal domain"/>
    <property type="match status" value="1"/>
</dbReference>
<dbReference type="CDD" id="cd00082">
    <property type="entry name" value="HisKA"/>
    <property type="match status" value="1"/>
</dbReference>
<accession>A0AAN7HZU9</accession>
<dbReference type="PANTHER" id="PTHR45339:SF5">
    <property type="entry name" value="HISTIDINE KINASE"/>
    <property type="match status" value="1"/>
</dbReference>
<dbReference type="PROSITE" id="PS50011">
    <property type="entry name" value="PROTEIN_KINASE_DOM"/>
    <property type="match status" value="1"/>
</dbReference>
<feature type="compositionally biased region" description="Low complexity" evidence="4">
    <location>
        <begin position="1828"/>
        <end position="1837"/>
    </location>
</feature>
<keyword evidence="6" id="KW-0732">Signal</keyword>
<dbReference type="GO" id="GO:0005524">
    <property type="term" value="F:ATP binding"/>
    <property type="evidence" value="ECO:0007669"/>
    <property type="project" value="InterPro"/>
</dbReference>
<dbReference type="SUPFAM" id="SSF52172">
    <property type="entry name" value="CheY-like"/>
    <property type="match status" value="1"/>
</dbReference>
<feature type="domain" description="Histidine kinase" evidence="8">
    <location>
        <begin position="1329"/>
        <end position="1581"/>
    </location>
</feature>
<dbReference type="InterPro" id="IPR011009">
    <property type="entry name" value="Kinase-like_dom_sf"/>
</dbReference>
<dbReference type="InterPro" id="IPR009030">
    <property type="entry name" value="Growth_fac_rcpt_cys_sf"/>
</dbReference>
<dbReference type="SUPFAM" id="SSF47384">
    <property type="entry name" value="Homodimeric domain of signal transducing histidine kinase"/>
    <property type="match status" value="1"/>
</dbReference>
<name>A0AAN7HZU9_9FUNG</name>
<dbReference type="InterPro" id="IPR028082">
    <property type="entry name" value="Peripla_BP_I"/>
</dbReference>
<dbReference type="InterPro" id="IPR036890">
    <property type="entry name" value="HATPase_C_sf"/>
</dbReference>
<protein>
    <recommendedName>
        <fullName evidence="12">Guanylate cyclase</fullName>
    </recommendedName>
</protein>
<dbReference type="SUPFAM" id="SSF55874">
    <property type="entry name" value="ATPase domain of HSP90 chaperone/DNA topoisomerase II/histidine kinase"/>
    <property type="match status" value="1"/>
</dbReference>
<feature type="domain" description="Protein kinase" evidence="7">
    <location>
        <begin position="960"/>
        <end position="1256"/>
    </location>
</feature>
<feature type="compositionally biased region" description="Low complexity" evidence="4">
    <location>
        <begin position="910"/>
        <end position="920"/>
    </location>
</feature>
<evidence type="ECO:0000256" key="5">
    <source>
        <dbReference type="SAM" id="Phobius"/>
    </source>
</evidence>
<sequence length="1973" mass="218822">MNLVIIFVLWLSLYAVHCHIQHNKRKDELSEFSLPSCGITPTVPKKRLRIAFISHESAMATFFHNPEQGSRDAANMVDVDIEWNRYLTISESKMAQDIYDAGIDGIIASIPNDSVFKAIQYAVSKHIPVIVFNAGLDYALQLGLTRVLQDDVEAGNLLGEKLYNANFSKPLAVQLSSLDDGTSVRRRWGIQQAIGQAPALLKIYEDANVTAASTPAQFVRDAFLSNPGAYDSIVSLGGSSCADIVAASVLDLKRNLAFTNIASAFFDIGGENVSALFRLENNTFAVTQLPYYQTALPVFYMYIRLLTGEDVFKNQTIKTGPNLVTNATLSYFLQNEANSLISINDKSGSIGALVPHTRGDTYNAAMMAGVSHLAQKLNWTVYNPKEEGLLNSPQATKKNVDYFLDKGVDGILMQSSNHQILTYASQAINRAKTPTSAVAVGSFFERYNRTYPNLSNVALDIVGLSRSIAHRVVADGNSRPVCITERSIDVQSSFCQYFYVAYQELHGNNALVKQEQVVQSVNLSYPGAMENEFMAILRRLYEDDAYEPDSYIAFSEYVFSIINSRILKGYLKNSAMSVYTAGELFDQNQAYLEGRVKGLWATNMFSVGFMSLLHIVLNKMIDIPSWKGALISIPRIQNICDPGTYHSNFTTTAYCQDANGNTQKSIQCIQCPENMYTDLPDQYQCRGCAQGYYSIPGSSSCSSCYDGFDNHTSSAIKSTCTAFINDQAAQKRQLYMLIFIPIITVLFLITLAFLGRYLRKRWLAQRTLGSDEDWLLSFNELVKPSIYRLESSGNRKSTVQKSLLSRPELPLQRSSSSITTPLMVVNDLNPVENELVPAAAPAAGEHGGGGTDDGVIAIPKQHPAPIKDTPPSHNLRFDPDLQQHVNHSHHQQEKGEIQGVAKKKKKKLSESSTSTTTASIASSTSVMATMGIAGGSLLIHKSNHPRSGATLAAQQQHNKADSRSISGKPEFIRALGSHRNLPVYIKQIGFKKVRVDNDLRKEVSLMKNIRHSKLTEFIGLVLEPQRTFIVEEYCSKGSLADVLANPDIDLAWIFRFALINDLISGMRFLHRSKFQYHGCLTSDCCMVTGRWELKISNYGLRQLKHSQVVDTMGSSSTALKRNNSLFLKDAAPTDEVAHVLRSPEALLWLAPESVVTTSSNVYLVYPSKPADVYSAGIIINEILTREKPYANQQSCPESTFQQVCTMNLRPRMQPPGIDDFTEGMNSIVSDCLQQNAYARPSFTSIGSRVEELDPYFYDSESMIDNMAMLLEKYATNMEILVKQRTANLQQRTMELEEERARTEKLLKDLKMAKEVAEAAAASKQNFLANMSHEIRTPMNAVIGMSRSLMESEELPIDLYDCAETIESSGNHLMALIDDILDYSKIESGKLALERSNLDLTYAIESAIKLISGNYLSKGLVLWYTIAPELPVHVLGDLVRLRQILLNLLSNAFKFTKEGYVCISVMPYQQSDVSQPESTVVNDASTPLGISPNLRDDKFDPTAMVTYLFSVKDTGIGIPAEKTNKLFKSFSQVDASTTRNFGGTGLGLAISRKLCRIMGGDMWVESEPGKGTTFYFKVDLQKQEDSITYGQENHLLELSTACPRPLIISENEAIQVKWVAMLHNMGIPKATYMSISQAERHFSQVEHKQPMLFSIIIIDTDFSTKDVKFSSTNVLKTLETCYSHVKFIPTLCVIDNRLKRPNSDDKEESISDSCIQHPVGSVDPIPTPNDEKSDPFAAANATLSPHIQHPSPPACLHATITKPFKNSRLISILHELLNSTEKSPTGRRKRVASVGSISLRSMRRSSTQRHCSSRRSRPTSGQAKDAMESTASSESGSSDNLANIKTLVVDDNPINLKVLSRMLIQIGIQSQTASNGREACDMIAKDPFDLVFMDIWMPEMNGLEAAEKIRREMATSAVHPYIIALTACVMPGDRDKCIEAGMNGYVSKPIRKEELEASIHTFTQTVLRMSDDGL</sequence>